<feature type="compositionally biased region" description="Polar residues" evidence="8">
    <location>
        <begin position="359"/>
        <end position="370"/>
    </location>
</feature>
<reference evidence="9 10" key="1">
    <citation type="journal article" date="2020" name="Microbiol. Resour. Announc.">
        <title>Draft Genome Sequence of a Cladosporium Species Isolated from the Mesophotic Ascidian Didemnum maculosum.</title>
        <authorList>
            <person name="Gioti A."/>
            <person name="Siaperas R."/>
            <person name="Nikolaivits E."/>
            <person name="Le Goff G."/>
            <person name="Ouazzani J."/>
            <person name="Kotoulas G."/>
            <person name="Topakas E."/>
        </authorList>
    </citation>
    <scope>NUCLEOTIDE SEQUENCE [LARGE SCALE GENOMIC DNA]</scope>
    <source>
        <strain evidence="9 10">TM138-S3</strain>
    </source>
</reference>
<feature type="compositionally biased region" description="Low complexity" evidence="8">
    <location>
        <begin position="232"/>
        <end position="254"/>
    </location>
</feature>
<feature type="compositionally biased region" description="Polar residues" evidence="8">
    <location>
        <begin position="33"/>
        <end position="45"/>
    </location>
</feature>
<evidence type="ECO:0000313" key="9">
    <source>
        <dbReference type="EMBL" id="KAL1582356.1"/>
    </source>
</evidence>
<dbReference type="InterPro" id="IPR019440">
    <property type="entry name" value="MAU2"/>
</dbReference>
<dbReference type="EMBL" id="JAAQHG020000052">
    <property type="protein sequence ID" value="KAL1582356.1"/>
    <property type="molecule type" value="Genomic_DNA"/>
</dbReference>
<evidence type="ECO:0000256" key="7">
    <source>
        <dbReference type="ARBA" id="ARBA00023306"/>
    </source>
</evidence>
<evidence type="ECO:0000313" key="10">
    <source>
        <dbReference type="Proteomes" id="UP000803884"/>
    </source>
</evidence>
<comment type="subcellular location">
    <subcellularLocation>
        <location evidence="1">Nucleus</location>
    </subcellularLocation>
</comment>
<sequence length="1009" mass="110890">MPPPFDAYQQAGYGQYGEFAAYGQPNVSYAPGRQTQAALPMQQQAMGAPSVPMPQEQHQFQQSQHNSWQPPQAAYQYHPQQFVPPPTQHQGHQNHQVPNRQPQQYQQPSPLQQFASGQLHEPSSQQFWQPAPQASNYANPYQPSYGQAQPHTLPVNGQPFIPSQSRSRQPSASSPVLATHQNLGLPTHSAGNQARPTQQPIIPSQPQPSQPSPRRQVQQGVPSTPTHATPASSQRNSQSYQQQGQQNQRKPSQPASLQQPYSSQPANRPTQQSPSNFAQTPQKTPHSVPHPQSTPNARVLTHVQIPSYRPDTMPSTHQDRTPKRRRSNEGKPILVNQPQRQNPPPKGAYVQIPQPPESSPLTELASSQVVPPTPSPDVDYQSVLLSLSEEYVQAAHSMSGHLCSPDAMEKDLEQYHQLMATALGCLESVIVNYRPQDARKEARIRLRFATLLFDETENTIAAEESLSKGVAFCERNRLTDTKYAMHHLLVRVMYKTNPTAAIKSLEKLIQEVEAMNNTAWIYAVKLLRISLGVQSNRKADTSTILRHLSTLGDRAESHGHIGVQVAAATLDALVHLQSGDPMAVDLASRSLASARTHQLGPIMGELPQLQATMDLLDLACAFMQSSPADQTAQKLNHFHENLDAKSKTTGWSADGSFLLPLGVPCRGNVEADTGGIFQRFPSGEIALAFMWLSRSQLYMIGYMLGAFSKMNSNAEDKRGEHILIEGLKLNRPVADNSSMSMKTAESINDMQYRIGCSMKLLQIHAYCGRAAWPTALQAIESLRSDLAKKPQAQDGCMKCSLTYLTAVCKQAMGEELAALQSYQSPELLMKLNQGKTVTPIKDIQALAGLNSIAILRNMSGDPAFAEQTLADLGPYCESNPNKAIVSAYHVLRAHDPDPGMTIIKIKQCLQAALHPAQAVKNCRILTIIMNTMTAQFFDGIVGKQAVNSASAGRTLARKTQDPLWVSVGDGMYRDVLMRNGDMNGAMQAEQSLRVAMDRLPVGVKSNLTQ</sequence>
<evidence type="ECO:0000256" key="5">
    <source>
        <dbReference type="ARBA" id="ARBA00022829"/>
    </source>
</evidence>
<evidence type="ECO:0000256" key="4">
    <source>
        <dbReference type="ARBA" id="ARBA00022776"/>
    </source>
</evidence>
<dbReference type="GO" id="GO:0007059">
    <property type="term" value="P:chromosome segregation"/>
    <property type="evidence" value="ECO:0007669"/>
    <property type="project" value="UniProtKB-KW"/>
</dbReference>
<dbReference type="GO" id="GO:0007064">
    <property type="term" value="P:mitotic sister chromatid cohesion"/>
    <property type="evidence" value="ECO:0007669"/>
    <property type="project" value="InterPro"/>
</dbReference>
<evidence type="ECO:0008006" key="11">
    <source>
        <dbReference type="Google" id="ProtNLM"/>
    </source>
</evidence>
<dbReference type="Proteomes" id="UP000803884">
    <property type="component" value="Unassembled WGS sequence"/>
</dbReference>
<dbReference type="PANTHER" id="PTHR21394">
    <property type="entry name" value="MAU2 CHROMATID COHESION FACTOR HOMOLOG"/>
    <property type="match status" value="1"/>
</dbReference>
<comment type="similarity">
    <text evidence="2">Belongs to the SCC4/mau-2 family.</text>
</comment>
<dbReference type="GeneID" id="96010350"/>
<dbReference type="GO" id="GO:0051301">
    <property type="term" value="P:cell division"/>
    <property type="evidence" value="ECO:0007669"/>
    <property type="project" value="UniProtKB-KW"/>
</dbReference>
<feature type="compositionally biased region" description="Polar residues" evidence="8">
    <location>
        <begin position="179"/>
        <end position="194"/>
    </location>
</feature>
<keyword evidence="6" id="KW-0539">Nucleus</keyword>
<keyword evidence="10" id="KW-1185">Reference proteome</keyword>
<feature type="compositionally biased region" description="Low complexity" evidence="8">
    <location>
        <begin position="212"/>
        <end position="222"/>
    </location>
</feature>
<evidence type="ECO:0000256" key="8">
    <source>
        <dbReference type="SAM" id="MobiDB-lite"/>
    </source>
</evidence>
<name>A0AB34KF21_9PEZI</name>
<proteinExistence type="inferred from homology"/>
<dbReference type="RefSeq" id="XP_069225463.1">
    <property type="nucleotide sequence ID" value="XM_069377512.1"/>
</dbReference>
<evidence type="ECO:0000256" key="6">
    <source>
        <dbReference type="ARBA" id="ARBA00023242"/>
    </source>
</evidence>
<evidence type="ECO:0000256" key="3">
    <source>
        <dbReference type="ARBA" id="ARBA00022618"/>
    </source>
</evidence>
<accession>A0AB34KF21</accession>
<feature type="compositionally biased region" description="Low complexity" evidence="8">
    <location>
        <begin position="162"/>
        <end position="175"/>
    </location>
</feature>
<organism evidence="9 10">
    <name type="scientific">Cladosporium halotolerans</name>
    <dbReference type="NCBI Taxonomy" id="1052096"/>
    <lineage>
        <taxon>Eukaryota</taxon>
        <taxon>Fungi</taxon>
        <taxon>Dikarya</taxon>
        <taxon>Ascomycota</taxon>
        <taxon>Pezizomycotina</taxon>
        <taxon>Dothideomycetes</taxon>
        <taxon>Dothideomycetidae</taxon>
        <taxon>Cladosporiales</taxon>
        <taxon>Cladosporiaceae</taxon>
        <taxon>Cladosporium</taxon>
    </lineage>
</organism>
<dbReference type="GO" id="GO:0005634">
    <property type="term" value="C:nucleus"/>
    <property type="evidence" value="ECO:0007669"/>
    <property type="project" value="UniProtKB-SubCell"/>
</dbReference>
<feature type="compositionally biased region" description="Polar residues" evidence="8">
    <location>
        <begin position="121"/>
        <end position="150"/>
    </location>
</feature>
<keyword evidence="5" id="KW-0159">Chromosome partition</keyword>
<feature type="region of interest" description="Disordered" evidence="8">
    <location>
        <begin position="23"/>
        <end position="375"/>
    </location>
</feature>
<keyword evidence="3" id="KW-0132">Cell division</keyword>
<keyword evidence="7" id="KW-0131">Cell cycle</keyword>
<protein>
    <recommendedName>
        <fullName evidence="11">75k gamma secalin</fullName>
    </recommendedName>
</protein>
<gene>
    <name evidence="9" type="ORF">WHR41_08908</name>
</gene>
<dbReference type="AlphaFoldDB" id="A0AB34KF21"/>
<feature type="compositionally biased region" description="Low complexity" evidence="8">
    <location>
        <begin position="55"/>
        <end position="81"/>
    </location>
</feature>
<keyword evidence="4" id="KW-0498">Mitosis</keyword>
<feature type="compositionally biased region" description="Low complexity" evidence="8">
    <location>
        <begin position="96"/>
        <end position="113"/>
    </location>
</feature>
<dbReference type="Pfam" id="PF10345">
    <property type="entry name" value="Cohesin_load"/>
    <property type="match status" value="1"/>
</dbReference>
<evidence type="ECO:0000256" key="2">
    <source>
        <dbReference type="ARBA" id="ARBA00008585"/>
    </source>
</evidence>
<comment type="caution">
    <text evidence="9">The sequence shown here is derived from an EMBL/GenBank/DDBJ whole genome shotgun (WGS) entry which is preliminary data.</text>
</comment>
<feature type="compositionally biased region" description="Polar residues" evidence="8">
    <location>
        <begin position="255"/>
        <end position="296"/>
    </location>
</feature>
<evidence type="ECO:0000256" key="1">
    <source>
        <dbReference type="ARBA" id="ARBA00004123"/>
    </source>
</evidence>